<dbReference type="InterPro" id="IPR000618">
    <property type="entry name" value="Insect_cuticle"/>
</dbReference>
<accession>A0AAN9W0X8</accession>
<evidence type="ECO:0008006" key="8">
    <source>
        <dbReference type="Google" id="ProtNLM"/>
    </source>
</evidence>
<dbReference type="EMBL" id="JAZDUA010000127">
    <property type="protein sequence ID" value="KAK7867093.1"/>
    <property type="molecule type" value="Genomic_DNA"/>
</dbReference>
<evidence type="ECO:0000313" key="6">
    <source>
        <dbReference type="EMBL" id="KAK7867093.1"/>
    </source>
</evidence>
<reference evidence="6 7" key="1">
    <citation type="submission" date="2024-03" db="EMBL/GenBank/DDBJ databases">
        <title>The genome assembly and annotation of the cricket Gryllus longicercus Weissman &amp; Gray.</title>
        <authorList>
            <person name="Szrajer S."/>
            <person name="Gray D."/>
            <person name="Ylla G."/>
        </authorList>
    </citation>
    <scope>NUCLEOTIDE SEQUENCE [LARGE SCALE GENOMIC DNA]</scope>
    <source>
        <strain evidence="6">DAG 2021-001</strain>
        <tissue evidence="6">Whole body minus gut</tissue>
    </source>
</reference>
<evidence type="ECO:0000256" key="2">
    <source>
        <dbReference type="ARBA" id="ARBA00022737"/>
    </source>
</evidence>
<evidence type="ECO:0000256" key="3">
    <source>
        <dbReference type="ARBA" id="ARBA00037307"/>
    </source>
</evidence>
<dbReference type="AlphaFoldDB" id="A0AAN9W0X8"/>
<feature type="signal peptide" evidence="5">
    <location>
        <begin position="1"/>
        <end position="17"/>
    </location>
</feature>
<dbReference type="GO" id="GO:0042302">
    <property type="term" value="F:structural constituent of cuticle"/>
    <property type="evidence" value="ECO:0007669"/>
    <property type="project" value="UniProtKB-UniRule"/>
</dbReference>
<evidence type="ECO:0000256" key="1">
    <source>
        <dbReference type="ARBA" id="ARBA00022460"/>
    </source>
</evidence>
<comment type="function">
    <text evidence="3">Component of the cuticle of migratory locust which contains more than 100 different structural proteins.</text>
</comment>
<gene>
    <name evidence="6" type="ORF">R5R35_004030</name>
</gene>
<dbReference type="Pfam" id="PF00379">
    <property type="entry name" value="Chitin_bind_4"/>
    <property type="match status" value="1"/>
</dbReference>
<dbReference type="InterPro" id="IPR051217">
    <property type="entry name" value="Insect_Cuticle_Struc_Prot"/>
</dbReference>
<dbReference type="InterPro" id="IPR031311">
    <property type="entry name" value="CHIT_BIND_RR_consensus"/>
</dbReference>
<organism evidence="6 7">
    <name type="scientific">Gryllus longicercus</name>
    <dbReference type="NCBI Taxonomy" id="2509291"/>
    <lineage>
        <taxon>Eukaryota</taxon>
        <taxon>Metazoa</taxon>
        <taxon>Ecdysozoa</taxon>
        <taxon>Arthropoda</taxon>
        <taxon>Hexapoda</taxon>
        <taxon>Insecta</taxon>
        <taxon>Pterygota</taxon>
        <taxon>Neoptera</taxon>
        <taxon>Polyneoptera</taxon>
        <taxon>Orthoptera</taxon>
        <taxon>Ensifera</taxon>
        <taxon>Gryllidea</taxon>
        <taxon>Grylloidea</taxon>
        <taxon>Gryllidae</taxon>
        <taxon>Gryllinae</taxon>
        <taxon>Gryllus</taxon>
    </lineage>
</organism>
<keyword evidence="1 4" id="KW-0193">Cuticle</keyword>
<proteinExistence type="predicted"/>
<keyword evidence="5" id="KW-0732">Signal</keyword>
<keyword evidence="7" id="KW-1185">Reference proteome</keyword>
<dbReference type="PRINTS" id="PR00947">
    <property type="entry name" value="CUTICLE"/>
</dbReference>
<evidence type="ECO:0000256" key="4">
    <source>
        <dbReference type="PROSITE-ProRule" id="PRU00497"/>
    </source>
</evidence>
<comment type="caution">
    <text evidence="6">The sequence shown here is derived from an EMBL/GenBank/DDBJ whole genome shotgun (WGS) entry which is preliminary data.</text>
</comment>
<dbReference type="PROSITE" id="PS00233">
    <property type="entry name" value="CHIT_BIND_RR_1"/>
    <property type="match status" value="1"/>
</dbReference>
<name>A0AAN9W0X8_9ORTH</name>
<dbReference type="GO" id="GO:0031012">
    <property type="term" value="C:extracellular matrix"/>
    <property type="evidence" value="ECO:0007669"/>
    <property type="project" value="TreeGrafter"/>
</dbReference>
<feature type="chain" id="PRO_5042996614" description="Cuticle protein" evidence="5">
    <location>
        <begin position="18"/>
        <end position="233"/>
    </location>
</feature>
<evidence type="ECO:0000256" key="5">
    <source>
        <dbReference type="SAM" id="SignalP"/>
    </source>
</evidence>
<dbReference type="PROSITE" id="PS51155">
    <property type="entry name" value="CHIT_BIND_RR_2"/>
    <property type="match status" value="1"/>
</dbReference>
<dbReference type="GO" id="GO:0005615">
    <property type="term" value="C:extracellular space"/>
    <property type="evidence" value="ECO:0007669"/>
    <property type="project" value="TreeGrafter"/>
</dbReference>
<dbReference type="PANTHER" id="PTHR12236:SF86">
    <property type="entry name" value="CCP84AC-RELATED"/>
    <property type="match status" value="1"/>
</dbReference>
<protein>
    <recommendedName>
        <fullName evidence="8">Cuticle protein</fullName>
    </recommendedName>
</protein>
<evidence type="ECO:0000313" key="7">
    <source>
        <dbReference type="Proteomes" id="UP001378592"/>
    </source>
</evidence>
<dbReference type="Proteomes" id="UP001378592">
    <property type="component" value="Unassembled WGS sequence"/>
</dbReference>
<sequence length="233" mass="22369">MAFKYVLLAALVAVARAGVAPLHGAPVAYAAAPVAAVAAEPYDPNPQYSFSYGVTDALTGDSKAQHEVRSGDVVQGSYSLIEPDGSRRTVSYSADPVNGFNAVVAKSPAVVAAAPVVKAVAPAPVAVAAPVAAVRAVAPAPVAAVRAVAPAAVSVAAPAAVSYAAPAAVGYAAPAAVGYAAPAAYGYAAPAAVRVAAPAAYGYAAPAAVSVHGAPVAYGAGASFLAAKAALHG</sequence>
<keyword evidence="2" id="KW-0677">Repeat</keyword>
<dbReference type="PANTHER" id="PTHR12236">
    <property type="entry name" value="STRUCTURAL CONTITUENT OF CUTICLE"/>
    <property type="match status" value="1"/>
</dbReference>